<evidence type="ECO:0000313" key="3">
    <source>
        <dbReference type="Proteomes" id="UP000887572"/>
    </source>
</evidence>
<accession>A0A914HAE0</accession>
<keyword evidence="2" id="KW-0812">Transmembrane</keyword>
<feature type="compositionally biased region" description="Low complexity" evidence="1">
    <location>
        <begin position="91"/>
        <end position="115"/>
    </location>
</feature>
<dbReference type="InterPro" id="IPR024491">
    <property type="entry name" value="Se_SelK/SelG"/>
</dbReference>
<dbReference type="Proteomes" id="UP000887572">
    <property type="component" value="Unplaced"/>
</dbReference>
<reference evidence="4" key="1">
    <citation type="submission" date="2022-11" db="UniProtKB">
        <authorList>
            <consortium name="WormBaseParasite"/>
        </authorList>
    </citation>
    <scope>IDENTIFICATION</scope>
</reference>
<feature type="region of interest" description="Disordered" evidence="1">
    <location>
        <begin position="48"/>
        <end position="115"/>
    </location>
</feature>
<dbReference type="Pfam" id="PF10961">
    <property type="entry name" value="SelK_SelG"/>
    <property type="match status" value="1"/>
</dbReference>
<dbReference type="WBParaSite" id="Gr19_v10_g14749.t1">
    <property type="protein sequence ID" value="Gr19_v10_g14749.t1"/>
    <property type="gene ID" value="Gr19_v10_g14749"/>
</dbReference>
<feature type="compositionally biased region" description="Gly residues" evidence="1">
    <location>
        <begin position="59"/>
        <end position="90"/>
    </location>
</feature>
<organism evidence="3 4">
    <name type="scientific">Globodera rostochiensis</name>
    <name type="common">Golden nematode worm</name>
    <name type="synonym">Heterodera rostochiensis</name>
    <dbReference type="NCBI Taxonomy" id="31243"/>
    <lineage>
        <taxon>Eukaryota</taxon>
        <taxon>Metazoa</taxon>
        <taxon>Ecdysozoa</taxon>
        <taxon>Nematoda</taxon>
        <taxon>Chromadorea</taxon>
        <taxon>Rhabditida</taxon>
        <taxon>Tylenchina</taxon>
        <taxon>Tylenchomorpha</taxon>
        <taxon>Tylenchoidea</taxon>
        <taxon>Heteroderidae</taxon>
        <taxon>Heteroderinae</taxon>
        <taxon>Globodera</taxon>
    </lineage>
</organism>
<proteinExistence type="predicted"/>
<keyword evidence="2" id="KW-0472">Membrane</keyword>
<keyword evidence="3" id="KW-1185">Reference proteome</keyword>
<protein>
    <submittedName>
        <fullName evidence="4">Glycine-rich protein</fullName>
    </submittedName>
</protein>
<evidence type="ECO:0000256" key="2">
    <source>
        <dbReference type="SAM" id="Phobius"/>
    </source>
</evidence>
<keyword evidence="2" id="KW-1133">Transmembrane helix</keyword>
<name>A0A914HAE0_GLORO</name>
<evidence type="ECO:0000313" key="4">
    <source>
        <dbReference type="WBParaSite" id="Gr19_v10_g14749.t1"/>
    </source>
</evidence>
<evidence type="ECO:0000256" key="1">
    <source>
        <dbReference type="SAM" id="MobiDB-lite"/>
    </source>
</evidence>
<feature type="transmembrane region" description="Helical" evidence="2">
    <location>
        <begin position="20"/>
        <end position="37"/>
    </location>
</feature>
<dbReference type="AlphaFoldDB" id="A0A914HAE0"/>
<sequence length="115" mass="11771">MPYVNERGELQDGPSFSIVRSFWSLFYFFAFFVRSLFGPLINGAPRYDPDSAARHRSLGGNGRGGGGWGGGGGGGGGGWRPGGGGGGGGPRRPMGRLNNDGPSSMPSCPSGGCCR</sequence>